<protein>
    <submittedName>
        <fullName evidence="2">7426_t:CDS:1</fullName>
    </submittedName>
</protein>
<gene>
    <name evidence="2" type="ORF">CPELLU_LOCUS1946</name>
</gene>
<evidence type="ECO:0000259" key="1">
    <source>
        <dbReference type="Pfam" id="PF14214"/>
    </source>
</evidence>
<sequence>MICYYNKILCILFTSSRPAEGINLHLFRHLFQQFIVDAYANIEQDCLNYLKCNQKKIHAELYSSLYDALTTQDKTSRDLTAANIGKCHYVYYQDEDILDEILQCDITTQTTLTAWFKANQKFSSAHAFTYADFPTQTVNDIIYSIFKNTCEALGLLENNNKWDDCLNEAQHIQSGS</sequence>
<evidence type="ECO:0000313" key="2">
    <source>
        <dbReference type="EMBL" id="CAG8490267.1"/>
    </source>
</evidence>
<dbReference type="Proteomes" id="UP000789759">
    <property type="component" value="Unassembled WGS sequence"/>
</dbReference>
<dbReference type="OrthoDB" id="2272314at2759"/>
<proteinExistence type="predicted"/>
<dbReference type="AlphaFoldDB" id="A0A9N8WHS7"/>
<accession>A0A9N8WHS7</accession>
<feature type="domain" description="Helitron helicase-like" evidence="1">
    <location>
        <begin position="13"/>
        <end position="77"/>
    </location>
</feature>
<reference evidence="2" key="1">
    <citation type="submission" date="2021-06" db="EMBL/GenBank/DDBJ databases">
        <authorList>
            <person name="Kallberg Y."/>
            <person name="Tangrot J."/>
            <person name="Rosling A."/>
        </authorList>
    </citation>
    <scope>NUCLEOTIDE SEQUENCE</scope>
    <source>
        <strain evidence="2">FL966</strain>
    </source>
</reference>
<comment type="caution">
    <text evidence="2">The sequence shown here is derived from an EMBL/GenBank/DDBJ whole genome shotgun (WGS) entry which is preliminary data.</text>
</comment>
<dbReference type="Pfam" id="PF14214">
    <property type="entry name" value="Helitron_like_N"/>
    <property type="match status" value="1"/>
</dbReference>
<name>A0A9N8WHS7_9GLOM</name>
<organism evidence="2 3">
    <name type="scientific">Cetraspora pellucida</name>
    <dbReference type="NCBI Taxonomy" id="1433469"/>
    <lineage>
        <taxon>Eukaryota</taxon>
        <taxon>Fungi</taxon>
        <taxon>Fungi incertae sedis</taxon>
        <taxon>Mucoromycota</taxon>
        <taxon>Glomeromycotina</taxon>
        <taxon>Glomeromycetes</taxon>
        <taxon>Diversisporales</taxon>
        <taxon>Gigasporaceae</taxon>
        <taxon>Cetraspora</taxon>
    </lineage>
</organism>
<keyword evidence="3" id="KW-1185">Reference proteome</keyword>
<evidence type="ECO:0000313" key="3">
    <source>
        <dbReference type="Proteomes" id="UP000789759"/>
    </source>
</evidence>
<dbReference type="InterPro" id="IPR025476">
    <property type="entry name" value="Helitron_helicase-like"/>
</dbReference>
<dbReference type="EMBL" id="CAJVQA010000777">
    <property type="protein sequence ID" value="CAG8490267.1"/>
    <property type="molecule type" value="Genomic_DNA"/>
</dbReference>